<keyword evidence="3 7" id="KW-0812">Transmembrane</keyword>
<feature type="transmembrane region" description="Helical" evidence="7">
    <location>
        <begin position="362"/>
        <end position="381"/>
    </location>
</feature>
<dbReference type="GO" id="GO:0016020">
    <property type="term" value="C:membrane"/>
    <property type="evidence" value="ECO:0007669"/>
    <property type="project" value="UniProtKB-SubCell"/>
</dbReference>
<dbReference type="CDD" id="cd17319">
    <property type="entry name" value="MFS_ExuT_GudP_like"/>
    <property type="match status" value="1"/>
</dbReference>
<evidence type="ECO:0000256" key="2">
    <source>
        <dbReference type="ARBA" id="ARBA00022448"/>
    </source>
</evidence>
<dbReference type="PANTHER" id="PTHR43791">
    <property type="entry name" value="PERMEASE-RELATED"/>
    <property type="match status" value="1"/>
</dbReference>
<comment type="subcellular location">
    <subcellularLocation>
        <location evidence="1">Membrane</location>
        <topology evidence="1">Multi-pass membrane protein</topology>
    </subcellularLocation>
</comment>
<evidence type="ECO:0000256" key="3">
    <source>
        <dbReference type="ARBA" id="ARBA00022692"/>
    </source>
</evidence>
<dbReference type="InterPro" id="IPR011701">
    <property type="entry name" value="MFS"/>
</dbReference>
<dbReference type="PROSITE" id="PS50850">
    <property type="entry name" value="MFS"/>
    <property type="match status" value="1"/>
</dbReference>
<evidence type="ECO:0000256" key="5">
    <source>
        <dbReference type="ARBA" id="ARBA00022989"/>
    </source>
</evidence>
<name>A0A6H9RV58_PSERE</name>
<dbReference type="AlphaFoldDB" id="A0A6H9RV58"/>
<feature type="transmembrane region" description="Helical" evidence="7">
    <location>
        <begin position="393"/>
        <end position="415"/>
    </location>
</feature>
<dbReference type="OrthoDB" id="9773957at2"/>
<dbReference type="EMBL" id="VZPS01000004">
    <property type="protein sequence ID" value="KAB0486632.1"/>
    <property type="molecule type" value="Genomic_DNA"/>
</dbReference>
<feature type="transmembrane region" description="Helical" evidence="7">
    <location>
        <begin position="41"/>
        <end position="58"/>
    </location>
</feature>
<reference evidence="9 10" key="1">
    <citation type="submission" date="2019-09" db="EMBL/GenBank/DDBJ databases">
        <title>Draft genome sequences of 48 bacterial type strains from the CCUG.</title>
        <authorList>
            <person name="Tunovic T."/>
            <person name="Pineiro-Iglesias B."/>
            <person name="Unosson C."/>
            <person name="Inganas E."/>
            <person name="Ohlen M."/>
            <person name="Cardew S."/>
            <person name="Jensie-Markopoulos S."/>
            <person name="Salva-Serra F."/>
            <person name="Jaen-Luchoro D."/>
            <person name="Karlsson R."/>
            <person name="Svensson-Stadler L."/>
            <person name="Chun J."/>
            <person name="Moore E."/>
        </authorList>
    </citation>
    <scope>NUCLEOTIDE SEQUENCE [LARGE SCALE GENOMIC DNA]</scope>
    <source>
        <strain evidence="9 10">CCUG 53116</strain>
    </source>
</reference>
<evidence type="ECO:0000256" key="4">
    <source>
        <dbReference type="ARBA" id="ARBA00022797"/>
    </source>
</evidence>
<dbReference type="Gene3D" id="1.20.1250.20">
    <property type="entry name" value="MFS general substrate transporter like domains"/>
    <property type="match status" value="2"/>
</dbReference>
<gene>
    <name evidence="9" type="ORF">F7R15_07030</name>
</gene>
<keyword evidence="2" id="KW-0813">Transport</keyword>
<feature type="transmembrane region" description="Helical" evidence="7">
    <location>
        <begin position="78"/>
        <end position="98"/>
    </location>
</feature>
<dbReference type="SUPFAM" id="SSF103473">
    <property type="entry name" value="MFS general substrate transporter"/>
    <property type="match status" value="1"/>
</dbReference>
<evidence type="ECO:0000259" key="8">
    <source>
        <dbReference type="PROSITE" id="PS50850"/>
    </source>
</evidence>
<dbReference type="PANTHER" id="PTHR43791:SF36">
    <property type="entry name" value="TRANSPORTER, PUTATIVE (AFU_ORTHOLOGUE AFUA_6G08340)-RELATED"/>
    <property type="match status" value="1"/>
</dbReference>
<evidence type="ECO:0000313" key="9">
    <source>
        <dbReference type="EMBL" id="KAB0486632.1"/>
    </source>
</evidence>
<evidence type="ECO:0000256" key="6">
    <source>
        <dbReference type="ARBA" id="ARBA00023136"/>
    </source>
</evidence>
<feature type="transmembrane region" description="Helical" evidence="7">
    <location>
        <begin position="421"/>
        <end position="444"/>
    </location>
</feature>
<keyword evidence="6 7" id="KW-0472">Membrane</keyword>
<accession>A0A6H9RV58</accession>
<feature type="transmembrane region" description="Helical" evidence="7">
    <location>
        <begin position="204"/>
        <end position="226"/>
    </location>
</feature>
<dbReference type="GO" id="GO:0022857">
    <property type="term" value="F:transmembrane transporter activity"/>
    <property type="evidence" value="ECO:0007669"/>
    <property type="project" value="InterPro"/>
</dbReference>
<dbReference type="Proteomes" id="UP000460142">
    <property type="component" value="Unassembled WGS sequence"/>
</dbReference>
<feature type="transmembrane region" description="Helical" evidence="7">
    <location>
        <begin position="305"/>
        <end position="326"/>
    </location>
</feature>
<keyword evidence="4" id="KW-0058">Aromatic hydrocarbons catabolism</keyword>
<dbReference type="Pfam" id="PF07690">
    <property type="entry name" value="MFS_1"/>
    <property type="match status" value="1"/>
</dbReference>
<sequence length="456" mass="49838">MLDCCCKLMRRGYMQRVRVWRRPLHAKRGQTMSDPALMRKIGWRLLPLLFAGYTLSIIDRVNISFAREPMSADIGLSAAAFGFGAGLFFLVYCAFEVPSNALLVRFGARVWLARIMVTWGLLTMVMAWVQTPLHFYAMRALLGAAEAGFYPGVVYLLSAWFPDRHRAAALSLLMLGGPVAGIIVGPLSMHILLHLDGVMGFKGWQWLFLLQGAPAVVMAGVLYRWLADSPQHASWLDRHERDALQRSLGQDSACERGEGRFWDVLSDLHFWRLALALATVYLGVYSVMFWLPALLQQKGAVGMQALGWMTIAPYVASLLLMPLLAFSSDRLDERRWHIGAALLLAVGGILAALWLARDGVGLLLGLSVAYAGITSTIPLIWSMVGKRYQGSQSALTIALINTIASLGSFAGPWLLGIGQQLTGSLLTPMCAVAVSLGVGALLIVKGGEPTPELSLR</sequence>
<feature type="transmembrane region" description="Helical" evidence="7">
    <location>
        <begin position="135"/>
        <end position="157"/>
    </location>
</feature>
<evidence type="ECO:0000256" key="1">
    <source>
        <dbReference type="ARBA" id="ARBA00004141"/>
    </source>
</evidence>
<organism evidence="9 10">
    <name type="scientific">Pseudomonas reinekei</name>
    <dbReference type="NCBI Taxonomy" id="395598"/>
    <lineage>
        <taxon>Bacteria</taxon>
        <taxon>Pseudomonadati</taxon>
        <taxon>Pseudomonadota</taxon>
        <taxon>Gammaproteobacteria</taxon>
        <taxon>Pseudomonadales</taxon>
        <taxon>Pseudomonadaceae</taxon>
        <taxon>Pseudomonas</taxon>
    </lineage>
</organism>
<feature type="transmembrane region" description="Helical" evidence="7">
    <location>
        <begin position="169"/>
        <end position="192"/>
    </location>
</feature>
<comment type="caution">
    <text evidence="9">The sequence shown here is derived from an EMBL/GenBank/DDBJ whole genome shotgun (WGS) entry which is preliminary data.</text>
</comment>
<dbReference type="InterPro" id="IPR036259">
    <property type="entry name" value="MFS_trans_sf"/>
</dbReference>
<feature type="domain" description="Major facilitator superfamily (MFS) profile" evidence="8">
    <location>
        <begin position="45"/>
        <end position="456"/>
    </location>
</feature>
<evidence type="ECO:0000313" key="10">
    <source>
        <dbReference type="Proteomes" id="UP000460142"/>
    </source>
</evidence>
<dbReference type="InterPro" id="IPR020846">
    <property type="entry name" value="MFS_dom"/>
</dbReference>
<evidence type="ECO:0000256" key="7">
    <source>
        <dbReference type="SAM" id="Phobius"/>
    </source>
</evidence>
<protein>
    <submittedName>
        <fullName evidence="9">MFS transporter</fullName>
    </submittedName>
</protein>
<feature type="transmembrane region" description="Helical" evidence="7">
    <location>
        <begin position="338"/>
        <end position="356"/>
    </location>
</feature>
<feature type="transmembrane region" description="Helical" evidence="7">
    <location>
        <begin position="270"/>
        <end position="293"/>
    </location>
</feature>
<keyword evidence="5 7" id="KW-1133">Transmembrane helix</keyword>
<feature type="transmembrane region" description="Helical" evidence="7">
    <location>
        <begin position="110"/>
        <end position="129"/>
    </location>
</feature>
<dbReference type="FunFam" id="1.20.1250.20:FF:000018">
    <property type="entry name" value="MFS transporter permease"/>
    <property type="match status" value="1"/>
</dbReference>
<proteinExistence type="predicted"/>